<feature type="region of interest" description="Disordered" evidence="1">
    <location>
        <begin position="103"/>
        <end position="124"/>
    </location>
</feature>
<proteinExistence type="predicted"/>
<dbReference type="AlphaFoldDB" id="A0AA85JM19"/>
<feature type="compositionally biased region" description="Low complexity" evidence="1">
    <location>
        <begin position="198"/>
        <end position="213"/>
    </location>
</feature>
<feature type="compositionally biased region" description="Low complexity" evidence="1">
    <location>
        <begin position="103"/>
        <end position="116"/>
    </location>
</feature>
<feature type="region of interest" description="Disordered" evidence="1">
    <location>
        <begin position="13"/>
        <end position="45"/>
    </location>
</feature>
<evidence type="ECO:0000256" key="1">
    <source>
        <dbReference type="SAM" id="MobiDB-lite"/>
    </source>
</evidence>
<protein>
    <submittedName>
        <fullName evidence="3">Uncharacterized protein</fullName>
    </submittedName>
</protein>
<sequence length="629" mass="68474">MLMNLNNFMEAILPKTSTPTKELNKRNYPGGGEEEDSEGDKSTDNTSMQIDVVNSYANILSSVVSPIKNATIITTPTPTTDTDISSNNTSSINDNQQHIVKSSECNNSSKNNNNNNDVTENKASKEPLKGYTLINNQENLETNELKMRLIAALADMIPHDESLSLRLLMNYTIDDQESECVVIDETLCKGVKYEEGNNRNSTNSQLNNNNNDSYTSCESLTKENQYHESSKVLTESSSTRSMSYEPDALDLSLHPEATELVDYHGEQSSTESAEHDYNLKPRIMPSNVDAILNDIKPSLSICSTSANLNTTRMQESAMPTASSTATTTTTATTSTPVSQIPLLDSTLLALLPLLQQQHQQQQNQQQQQQNTNVLTYQSVLNPNSLSLLSTPIPVSTPTTLTTTKQNPITFNLTANTSSNTNTNHLFFNQLYSSNAATHFAQNIHPSTNSLLTTNLSSILPKQTEIISTTSSGGITNPINNSSLMNSVINNNQSLLNTASIIGFPLFNPFSLHGNTTSTIPSNNNNNNNSNNNNGNHNDQFNGILQPTSFLSSTPTISQALLSSPMPQSGITSFNLSPVNTTTTLFNLKDKQTGLIEAVGILPNMKNLNQPIATLLNQLAVNSSLTSPPQ</sequence>
<reference evidence="3" key="2">
    <citation type="submission" date="2023-11" db="UniProtKB">
        <authorList>
            <consortium name="WormBaseParasite"/>
        </authorList>
    </citation>
    <scope>IDENTIFICATION</scope>
</reference>
<reference evidence="2" key="1">
    <citation type="submission" date="2022-06" db="EMBL/GenBank/DDBJ databases">
        <authorList>
            <person name="Berger JAMES D."/>
            <person name="Berger JAMES D."/>
        </authorList>
    </citation>
    <scope>NUCLEOTIDE SEQUENCE [LARGE SCALE GENOMIC DNA]</scope>
</reference>
<name>A0AA85JM19_TRIRE</name>
<accession>A0AA85JM19</accession>
<organism evidence="2 3">
    <name type="scientific">Trichobilharzia regenti</name>
    <name type="common">Nasal bird schistosome</name>
    <dbReference type="NCBI Taxonomy" id="157069"/>
    <lineage>
        <taxon>Eukaryota</taxon>
        <taxon>Metazoa</taxon>
        <taxon>Spiralia</taxon>
        <taxon>Lophotrochozoa</taxon>
        <taxon>Platyhelminthes</taxon>
        <taxon>Trematoda</taxon>
        <taxon>Digenea</taxon>
        <taxon>Strigeidida</taxon>
        <taxon>Schistosomatoidea</taxon>
        <taxon>Schistosomatidae</taxon>
        <taxon>Trichobilharzia</taxon>
    </lineage>
</organism>
<evidence type="ECO:0000313" key="2">
    <source>
        <dbReference type="Proteomes" id="UP000050795"/>
    </source>
</evidence>
<evidence type="ECO:0000313" key="3">
    <source>
        <dbReference type="WBParaSite" id="TREG1_40750.1"/>
    </source>
</evidence>
<dbReference type="Proteomes" id="UP000050795">
    <property type="component" value="Unassembled WGS sequence"/>
</dbReference>
<keyword evidence="2" id="KW-1185">Reference proteome</keyword>
<feature type="compositionally biased region" description="Low complexity" evidence="1">
    <location>
        <begin position="320"/>
        <end position="333"/>
    </location>
</feature>
<feature type="region of interest" description="Disordered" evidence="1">
    <location>
        <begin position="194"/>
        <end position="216"/>
    </location>
</feature>
<dbReference type="WBParaSite" id="TREG1_40750.1">
    <property type="protein sequence ID" value="TREG1_40750.1"/>
    <property type="gene ID" value="TREG1_40750"/>
</dbReference>
<feature type="region of interest" description="Disordered" evidence="1">
    <location>
        <begin position="314"/>
        <end position="333"/>
    </location>
</feature>
<feature type="compositionally biased region" description="Low complexity" evidence="1">
    <location>
        <begin position="517"/>
        <end position="537"/>
    </location>
</feature>
<feature type="region of interest" description="Disordered" evidence="1">
    <location>
        <begin position="517"/>
        <end position="542"/>
    </location>
</feature>